<dbReference type="EMBL" id="JAGFNZ010000004">
    <property type="protein sequence ID" value="MBW7573274.1"/>
    <property type="molecule type" value="Genomic_DNA"/>
</dbReference>
<keyword evidence="3" id="KW-0408">Iron</keyword>
<evidence type="ECO:0000313" key="5">
    <source>
        <dbReference type="EMBL" id="MBW7573274.1"/>
    </source>
</evidence>
<dbReference type="InterPro" id="IPR050669">
    <property type="entry name" value="Hemerythrin"/>
</dbReference>
<dbReference type="PANTHER" id="PTHR37164:SF1">
    <property type="entry name" value="BACTERIOHEMERYTHRIN"/>
    <property type="match status" value="1"/>
</dbReference>
<dbReference type="NCBIfam" id="NF033749">
    <property type="entry name" value="bact_hemeryth"/>
    <property type="match status" value="1"/>
</dbReference>
<evidence type="ECO:0000259" key="4">
    <source>
        <dbReference type="Pfam" id="PF01814"/>
    </source>
</evidence>
<keyword evidence="6" id="KW-1185">Reference proteome</keyword>
<comment type="caution">
    <text evidence="5">The sequence shown here is derived from an EMBL/GenBank/DDBJ whole genome shotgun (WGS) entry which is preliminary data.</text>
</comment>
<dbReference type="SUPFAM" id="SSF47188">
    <property type="entry name" value="Hemerythrin-like"/>
    <property type="match status" value="1"/>
</dbReference>
<dbReference type="Gene3D" id="1.20.120.50">
    <property type="entry name" value="Hemerythrin-like"/>
    <property type="match status" value="1"/>
</dbReference>
<dbReference type="PANTHER" id="PTHR37164">
    <property type="entry name" value="BACTERIOHEMERYTHRIN"/>
    <property type="match status" value="1"/>
</dbReference>
<accession>A0ABS7DPN3</accession>
<dbReference type="NCBIfam" id="TIGR02481">
    <property type="entry name" value="hemeryth_dom"/>
    <property type="match status" value="1"/>
</dbReference>
<dbReference type="Proteomes" id="UP000719942">
    <property type="component" value="Unassembled WGS sequence"/>
</dbReference>
<reference evidence="5 6" key="1">
    <citation type="submission" date="2021-03" db="EMBL/GenBank/DDBJ databases">
        <title>Caproiciproducens sp. nov. isolated from feces of cow.</title>
        <authorList>
            <person name="Choi J.-Y."/>
        </authorList>
    </citation>
    <scope>NUCLEOTIDE SEQUENCE [LARGE SCALE GENOMIC DNA]</scope>
    <source>
        <strain evidence="5 6">AGMB10547</strain>
    </source>
</reference>
<dbReference type="Pfam" id="PF01814">
    <property type="entry name" value="Hemerythrin"/>
    <property type="match status" value="1"/>
</dbReference>
<evidence type="ECO:0000256" key="2">
    <source>
        <dbReference type="ARBA" id="ARBA00022723"/>
    </source>
</evidence>
<dbReference type="InterPro" id="IPR035938">
    <property type="entry name" value="Hemerythrin-like_sf"/>
</dbReference>
<feature type="domain" description="Hemerythrin-like" evidence="4">
    <location>
        <begin position="12"/>
        <end position="127"/>
    </location>
</feature>
<dbReference type="InterPro" id="IPR012827">
    <property type="entry name" value="Hemerythrin_metal-bd"/>
</dbReference>
<dbReference type="InterPro" id="IPR012312">
    <property type="entry name" value="Hemerythrin-like"/>
</dbReference>
<gene>
    <name evidence="5" type="ORF">J5W02_10680</name>
</gene>
<evidence type="ECO:0000256" key="1">
    <source>
        <dbReference type="ARBA" id="ARBA00010587"/>
    </source>
</evidence>
<protein>
    <submittedName>
        <fullName evidence="5">Hemerythrin family protein</fullName>
    </submittedName>
</protein>
<dbReference type="RefSeq" id="WP_219965685.1">
    <property type="nucleotide sequence ID" value="NZ_JAGFNZ010000004.1"/>
</dbReference>
<evidence type="ECO:0000313" key="6">
    <source>
        <dbReference type="Proteomes" id="UP000719942"/>
    </source>
</evidence>
<sequence>MAMGWTEDLSVGVDVIDQQHKIWFEKADQLFDAGKNGKAKEFIAQMLDFLDDYTKMHFRDEEKYMLSIHYPEYETQKKLHTNFIGELAKLKAEYAKSGGNIAVIINANQMVINWLIQHISTQDKKIGQFVRNHKN</sequence>
<evidence type="ECO:0000256" key="3">
    <source>
        <dbReference type="ARBA" id="ARBA00023004"/>
    </source>
</evidence>
<organism evidence="5 6">
    <name type="scientific">Caproiciproducens faecalis</name>
    <dbReference type="NCBI Taxonomy" id="2820301"/>
    <lineage>
        <taxon>Bacteria</taxon>
        <taxon>Bacillati</taxon>
        <taxon>Bacillota</taxon>
        <taxon>Clostridia</taxon>
        <taxon>Eubacteriales</taxon>
        <taxon>Acutalibacteraceae</taxon>
        <taxon>Caproiciproducens</taxon>
    </lineage>
</organism>
<proteinExistence type="inferred from homology"/>
<comment type="similarity">
    <text evidence="1">Belongs to the hemerythrin family.</text>
</comment>
<keyword evidence="2" id="KW-0479">Metal-binding</keyword>
<name>A0ABS7DPN3_9FIRM</name>
<dbReference type="CDD" id="cd12107">
    <property type="entry name" value="Hemerythrin"/>
    <property type="match status" value="1"/>
</dbReference>